<feature type="domain" description="TamA POTRA" evidence="14">
    <location>
        <begin position="39"/>
        <end position="110"/>
    </location>
</feature>
<evidence type="ECO:0000256" key="10">
    <source>
        <dbReference type="ARBA" id="ARBA00093548"/>
    </source>
</evidence>
<dbReference type="Gene3D" id="3.10.20.310">
    <property type="entry name" value="membrane protein fhac"/>
    <property type="match status" value="3"/>
</dbReference>
<comment type="similarity">
    <text evidence="2">Belongs to the TamA family.</text>
</comment>
<dbReference type="InterPro" id="IPR000184">
    <property type="entry name" value="Bac_surfAg_D15"/>
</dbReference>
<proteinExistence type="inferred from homology"/>
<protein>
    <recommendedName>
        <fullName evidence="3">Translocation and assembly module subunit TamA</fullName>
    </recommendedName>
    <alternativeName>
        <fullName evidence="9">Autotransporter assembly factor TamA</fullName>
    </alternativeName>
</protein>
<keyword evidence="4" id="KW-1134">Transmembrane beta strand</keyword>
<keyword evidence="16" id="KW-1185">Reference proteome</keyword>
<name>A0A081K798_9GAMM</name>
<evidence type="ECO:0000313" key="16">
    <source>
        <dbReference type="Proteomes" id="UP000027997"/>
    </source>
</evidence>
<dbReference type="Proteomes" id="UP000027997">
    <property type="component" value="Unassembled WGS sequence"/>
</dbReference>
<evidence type="ECO:0000256" key="3">
    <source>
        <dbReference type="ARBA" id="ARBA00015419"/>
    </source>
</evidence>
<dbReference type="InterPro" id="IPR035243">
    <property type="entry name" value="TamA_POTRA_Dom_1"/>
</dbReference>
<feature type="domain" description="POTRA" evidence="13">
    <location>
        <begin position="120"/>
        <end position="196"/>
    </location>
</feature>
<evidence type="ECO:0000259" key="13">
    <source>
        <dbReference type="Pfam" id="PF07244"/>
    </source>
</evidence>
<keyword evidence="7" id="KW-0472">Membrane</keyword>
<dbReference type="InterPro" id="IPR039910">
    <property type="entry name" value="D15-like"/>
</dbReference>
<dbReference type="GO" id="GO:0009306">
    <property type="term" value="P:protein secretion"/>
    <property type="evidence" value="ECO:0007669"/>
    <property type="project" value="TreeGrafter"/>
</dbReference>
<evidence type="ECO:0000313" key="15">
    <source>
        <dbReference type="EMBL" id="KEI70024.1"/>
    </source>
</evidence>
<dbReference type="Gene3D" id="2.40.160.50">
    <property type="entry name" value="membrane protein fhac: a member of the omp85/tpsb transporter family"/>
    <property type="match status" value="1"/>
</dbReference>
<evidence type="ECO:0000256" key="4">
    <source>
        <dbReference type="ARBA" id="ARBA00022452"/>
    </source>
</evidence>
<dbReference type="Pfam" id="PF07244">
    <property type="entry name" value="POTRA"/>
    <property type="match status" value="1"/>
</dbReference>
<reference evidence="15 16" key="1">
    <citation type="submission" date="2014-06" db="EMBL/GenBank/DDBJ databases">
        <title>Whole Genome Sequences of Three Symbiotic Endozoicomonas Bacteria.</title>
        <authorList>
            <person name="Neave M.J."/>
            <person name="Apprill A."/>
            <person name="Voolstra C.R."/>
        </authorList>
    </citation>
    <scope>NUCLEOTIDE SEQUENCE [LARGE SCALE GENOMIC DNA]</scope>
    <source>
        <strain evidence="15 16">DSM 22380</strain>
    </source>
</reference>
<comment type="subunit">
    <text evidence="10">Interacts with TamB to form the translocation and assembly module (TAM).</text>
</comment>
<evidence type="ECO:0000256" key="9">
    <source>
        <dbReference type="ARBA" id="ARBA00033063"/>
    </source>
</evidence>
<gene>
    <name evidence="15" type="ORF">GV64_04020</name>
</gene>
<dbReference type="PANTHER" id="PTHR12815">
    <property type="entry name" value="SORTING AND ASSEMBLY MACHINERY SAMM50 PROTEIN FAMILY MEMBER"/>
    <property type="match status" value="1"/>
</dbReference>
<dbReference type="STRING" id="305900.GV64_04020"/>
<feature type="signal peptide" evidence="11">
    <location>
        <begin position="1"/>
        <end position="33"/>
    </location>
</feature>
<dbReference type="EMBL" id="JOJP01000001">
    <property type="protein sequence ID" value="KEI70024.1"/>
    <property type="molecule type" value="Genomic_DNA"/>
</dbReference>
<dbReference type="GO" id="GO:0009279">
    <property type="term" value="C:cell outer membrane"/>
    <property type="evidence" value="ECO:0007669"/>
    <property type="project" value="UniProtKB-SubCell"/>
</dbReference>
<dbReference type="AlphaFoldDB" id="A0A081K798"/>
<comment type="caution">
    <text evidence="15">The sequence shown here is derived from an EMBL/GenBank/DDBJ whole genome shotgun (WGS) entry which is preliminary data.</text>
</comment>
<evidence type="ECO:0000256" key="11">
    <source>
        <dbReference type="SAM" id="SignalP"/>
    </source>
</evidence>
<keyword evidence="8" id="KW-0998">Cell outer membrane</keyword>
<dbReference type="Pfam" id="PF17243">
    <property type="entry name" value="POTRA_TamA_1"/>
    <property type="match status" value="1"/>
</dbReference>
<evidence type="ECO:0000256" key="1">
    <source>
        <dbReference type="ARBA" id="ARBA00004442"/>
    </source>
</evidence>
<feature type="chain" id="PRO_5001758657" description="Translocation and assembly module subunit TamA" evidence="11">
    <location>
        <begin position="34"/>
        <end position="590"/>
    </location>
</feature>
<dbReference type="GO" id="GO:0097347">
    <property type="term" value="C:TAM protein secretion complex"/>
    <property type="evidence" value="ECO:0007669"/>
    <property type="project" value="TreeGrafter"/>
</dbReference>
<feature type="domain" description="Bacterial surface antigen (D15)" evidence="12">
    <location>
        <begin position="291"/>
        <end position="587"/>
    </location>
</feature>
<accession>A0A081K798</accession>
<dbReference type="PANTHER" id="PTHR12815:SF47">
    <property type="entry name" value="TRANSLOCATION AND ASSEMBLY MODULE SUBUNIT TAMA"/>
    <property type="match status" value="1"/>
</dbReference>
<evidence type="ECO:0000259" key="12">
    <source>
        <dbReference type="Pfam" id="PF01103"/>
    </source>
</evidence>
<keyword evidence="6 11" id="KW-0732">Signal</keyword>
<dbReference type="Pfam" id="PF01103">
    <property type="entry name" value="Omp85"/>
    <property type="match status" value="1"/>
</dbReference>
<dbReference type="eggNOG" id="COG0729">
    <property type="taxonomic scope" value="Bacteria"/>
</dbReference>
<evidence type="ECO:0000256" key="7">
    <source>
        <dbReference type="ARBA" id="ARBA00023136"/>
    </source>
</evidence>
<keyword evidence="5" id="KW-0812">Transmembrane</keyword>
<sequence length="590" mass="67274">MAESSDKPFRLRPLRQTGLWLVMALLLSTTAQAAKPLTYKINGLDKELQQNATLYLNTLPTIKPRQFEDHRHEIRETLQKSLMALGYYQPTIEFHRSKKKPNQLTININPGQPVIIKSVQINVEGDARKDRAFKRLIKQNTLRVGDVLNDGLYESLKTGLNDLTLTRGYFDAELIEHQIKVYPDQHAADIVLTLKSGRRYTFGPVLYDHSVTEPTRKLLNPIINFEQGQKYRSEKLSQLNMDFSATGYFKSIEVRPLKDQAVDGEIPIFVSVIPKTAWELETGIGFSTDEGPRVSLSVDKPWMGEKGHSFTSDMKVSRKVHELSGRYKIPYGNPLLEYYSLDGGYKRTMVQDTDSRLVSASINKWKKRPGNWDQDFFLRVDYEDYTQGLQNSSNLLLIPGMSFDRRKVVGNPMDPRSGSLYNVKIETSAKAWQSDADFIKVWGRAKWLTTFYKHHRLISRVEQGAIWVDDIKNIPPSIRFFTGGDQTVRGYSYDSISPKDSSGQLIGGQYLSVASIEYDYEIVDNWRIAFFVDSGTVTNSYKKDQVEWKTGVGPGIRWVTPLGPLKLDFAFAVSEPGSPWRIHFSMGPDL</sequence>
<evidence type="ECO:0000259" key="14">
    <source>
        <dbReference type="Pfam" id="PF17243"/>
    </source>
</evidence>
<evidence type="ECO:0000256" key="2">
    <source>
        <dbReference type="ARBA" id="ARBA00010248"/>
    </source>
</evidence>
<organism evidence="15 16">
    <name type="scientific">Endozoicomonas elysicola</name>
    <dbReference type="NCBI Taxonomy" id="305900"/>
    <lineage>
        <taxon>Bacteria</taxon>
        <taxon>Pseudomonadati</taxon>
        <taxon>Pseudomonadota</taxon>
        <taxon>Gammaproteobacteria</taxon>
        <taxon>Oceanospirillales</taxon>
        <taxon>Endozoicomonadaceae</taxon>
        <taxon>Endozoicomonas</taxon>
    </lineage>
</organism>
<evidence type="ECO:0000256" key="6">
    <source>
        <dbReference type="ARBA" id="ARBA00022729"/>
    </source>
</evidence>
<evidence type="ECO:0000256" key="8">
    <source>
        <dbReference type="ARBA" id="ARBA00023237"/>
    </source>
</evidence>
<evidence type="ECO:0000256" key="5">
    <source>
        <dbReference type="ARBA" id="ARBA00022692"/>
    </source>
</evidence>
<comment type="subcellular location">
    <subcellularLocation>
        <location evidence="1">Cell outer membrane</location>
    </subcellularLocation>
</comment>
<dbReference type="InterPro" id="IPR010827">
    <property type="entry name" value="BamA/TamA_POTRA"/>
</dbReference>